<proteinExistence type="predicted"/>
<geneLocation type="mitochondrion" evidence="2"/>
<feature type="transmembrane region" description="Helical" evidence="1">
    <location>
        <begin position="153"/>
        <end position="174"/>
    </location>
</feature>
<keyword evidence="1" id="KW-0472">Membrane</keyword>
<sequence>MSKFFIINFFLLNYPSMINTLLVMLILFPIKYYKFHPMNMIFILIIYSFFMTLKINYLKLTWMHFILFLIMIGGMMIIFSYITSLISNKLTSINIINLNIIFVKIFYLVLFIVTLNNFLNFNWLINSQELNMPFFSENLNFLTLNKIYSINKFPLMFIMLYLYFSLICIMNICYKFNNPLRKLNFYE</sequence>
<evidence type="ECO:0000313" key="2">
    <source>
        <dbReference type="EMBL" id="AZL93306.1"/>
    </source>
</evidence>
<keyword evidence="1" id="KW-1133">Transmembrane helix</keyword>
<name>A0A3Q8UA46_9HYME</name>
<dbReference type="AlphaFoldDB" id="A0A3Q8UA46"/>
<keyword evidence="2" id="KW-0496">Mitochondrion</keyword>
<evidence type="ECO:0000256" key="1">
    <source>
        <dbReference type="SAM" id="Phobius"/>
    </source>
</evidence>
<feature type="transmembrane region" description="Helical" evidence="1">
    <location>
        <begin position="63"/>
        <end position="83"/>
    </location>
</feature>
<organism evidence="2">
    <name type="scientific">Hypsicera sp. ZJUH_2016019</name>
    <dbReference type="NCBI Taxonomy" id="2491161"/>
    <lineage>
        <taxon>Eukaryota</taxon>
        <taxon>Metazoa</taxon>
        <taxon>Ecdysozoa</taxon>
        <taxon>Arthropoda</taxon>
        <taxon>Hexapoda</taxon>
        <taxon>Insecta</taxon>
        <taxon>Pterygota</taxon>
        <taxon>Neoptera</taxon>
        <taxon>Endopterygota</taxon>
        <taxon>Hymenoptera</taxon>
        <taxon>Apocrita</taxon>
        <taxon>Ichneumonoidea</taxon>
        <taxon>Ichneumonidae</taxon>
        <taxon>Metopiinae</taxon>
        <taxon>Hypsicera</taxon>
    </lineage>
</organism>
<reference evidence="2" key="1">
    <citation type="journal article" date="2018" name="Mol. Phylogenet. Evol.">
        <title>Mitochondrial phylogenomics of the Hymenoptera.</title>
        <authorList>
            <person name="Tang P."/>
            <person name="Zhu J.C."/>
            <person name="Zheng B.Y."/>
            <person name="Wei S.J."/>
            <person name="Sharkey M."/>
            <person name="Chen X.X."/>
            <person name="Vogler A.P."/>
        </authorList>
    </citation>
    <scope>NUCLEOTIDE SEQUENCE</scope>
</reference>
<protein>
    <submittedName>
        <fullName evidence="2">NADH dehydrogenase subunit 6</fullName>
    </submittedName>
</protein>
<dbReference type="EMBL" id="MG923500">
    <property type="protein sequence ID" value="AZL93306.1"/>
    <property type="molecule type" value="Genomic_DNA"/>
</dbReference>
<feature type="transmembrane region" description="Helical" evidence="1">
    <location>
        <begin position="6"/>
        <end position="28"/>
    </location>
</feature>
<gene>
    <name evidence="2" type="primary">nad6</name>
</gene>
<accession>A0A3Q8UA46</accession>
<feature type="transmembrane region" description="Helical" evidence="1">
    <location>
        <begin position="95"/>
        <end position="115"/>
    </location>
</feature>
<feature type="transmembrane region" description="Helical" evidence="1">
    <location>
        <begin position="40"/>
        <end position="57"/>
    </location>
</feature>
<keyword evidence="1" id="KW-0812">Transmembrane</keyword>